<evidence type="ECO:0000313" key="7">
    <source>
        <dbReference type="Proteomes" id="UP000000238"/>
    </source>
</evidence>
<dbReference type="GO" id="GO:0006351">
    <property type="term" value="P:DNA-templated transcription"/>
    <property type="evidence" value="ECO:0007669"/>
    <property type="project" value="TreeGrafter"/>
</dbReference>
<dbReference type="HOGENOM" id="CLU_039613_37_0_6"/>
<proteinExistence type="inferred from homology"/>
<dbReference type="Gene3D" id="1.10.10.10">
    <property type="entry name" value="Winged helix-like DNA-binding domain superfamily/Winged helix DNA-binding domain"/>
    <property type="match status" value="1"/>
</dbReference>
<dbReference type="GO" id="GO:0003700">
    <property type="term" value="F:DNA-binding transcription factor activity"/>
    <property type="evidence" value="ECO:0007669"/>
    <property type="project" value="InterPro"/>
</dbReference>
<keyword evidence="7" id="KW-1185">Reference proteome</keyword>
<dbReference type="PANTHER" id="PTHR30537">
    <property type="entry name" value="HTH-TYPE TRANSCRIPTIONAL REGULATOR"/>
    <property type="match status" value="1"/>
</dbReference>
<comment type="similarity">
    <text evidence="1">Belongs to the LysR transcriptional regulatory family.</text>
</comment>
<keyword evidence="3" id="KW-0238">DNA-binding</keyword>
<evidence type="ECO:0000313" key="6">
    <source>
        <dbReference type="EMBL" id="ABC32777.1"/>
    </source>
</evidence>
<dbReference type="AlphaFoldDB" id="Q2S997"/>
<dbReference type="GO" id="GO:0043565">
    <property type="term" value="F:sequence-specific DNA binding"/>
    <property type="evidence" value="ECO:0007669"/>
    <property type="project" value="TreeGrafter"/>
</dbReference>
<keyword evidence="4" id="KW-0804">Transcription</keyword>
<dbReference type="Pfam" id="PF00126">
    <property type="entry name" value="HTH_1"/>
    <property type="match status" value="1"/>
</dbReference>
<dbReference type="EMBL" id="CP000155">
    <property type="protein sequence ID" value="ABC32777.1"/>
    <property type="molecule type" value="Genomic_DNA"/>
</dbReference>
<dbReference type="SUPFAM" id="SSF53850">
    <property type="entry name" value="Periplasmic binding protein-like II"/>
    <property type="match status" value="1"/>
</dbReference>
<accession>Q2S997</accession>
<evidence type="ECO:0000256" key="1">
    <source>
        <dbReference type="ARBA" id="ARBA00009437"/>
    </source>
</evidence>
<dbReference type="SUPFAM" id="SSF46785">
    <property type="entry name" value="Winged helix' DNA-binding domain"/>
    <property type="match status" value="1"/>
</dbReference>
<feature type="domain" description="HTH lysR-type" evidence="5">
    <location>
        <begin position="29"/>
        <end position="85"/>
    </location>
</feature>
<gene>
    <name evidence="6" type="ordered locus">HCH_06129</name>
</gene>
<dbReference type="PANTHER" id="PTHR30537:SF74">
    <property type="entry name" value="HTH-TYPE TRANSCRIPTIONAL REGULATOR TRPI"/>
    <property type="match status" value="1"/>
</dbReference>
<dbReference type="Pfam" id="PF03466">
    <property type="entry name" value="LysR_substrate"/>
    <property type="match status" value="1"/>
</dbReference>
<dbReference type="InterPro" id="IPR058163">
    <property type="entry name" value="LysR-type_TF_proteobact-type"/>
</dbReference>
<evidence type="ECO:0000259" key="5">
    <source>
        <dbReference type="PROSITE" id="PS50931"/>
    </source>
</evidence>
<evidence type="ECO:0000256" key="4">
    <source>
        <dbReference type="ARBA" id="ARBA00023163"/>
    </source>
</evidence>
<dbReference type="KEGG" id="hch:HCH_06129"/>
<dbReference type="CDD" id="cd08432">
    <property type="entry name" value="PBP2_GcdR_TrpI_HvrB_AmpR_like"/>
    <property type="match status" value="1"/>
</dbReference>
<dbReference type="InterPro" id="IPR005119">
    <property type="entry name" value="LysR_subst-bd"/>
</dbReference>
<evidence type="ECO:0000256" key="2">
    <source>
        <dbReference type="ARBA" id="ARBA00023015"/>
    </source>
</evidence>
<dbReference type="InterPro" id="IPR036390">
    <property type="entry name" value="WH_DNA-bd_sf"/>
</dbReference>
<dbReference type="InterPro" id="IPR000847">
    <property type="entry name" value="LysR_HTH_N"/>
</dbReference>
<evidence type="ECO:0000256" key="3">
    <source>
        <dbReference type="ARBA" id="ARBA00023125"/>
    </source>
</evidence>
<name>Q2S997_HAHCH</name>
<sequence length="323" mass="36256">MKIVRRPDLALKRYVLIHGLVKLMSRLVHQLKSLWVLDVVLRSGSFTAAAERLSVTQSAVSQHIKTLEEEFGPLFERGARSLTPTQTALRLGPHLRKGFDHLEEGVEAIRRCCNQITVSVLPSFASAWLIPRLHKFNAEFPDVDIRIAMSNEVVDFRDVDVDAGIRFSSRTFPELIVKDLAEEEIFLAASPELAKGIGSDFRVLKDHVLVDSDAPDSFNWSAWKKAAGHPDLEPRRRIIISDSSQVIRLALAGQAVALVRRILVQEELSAGRLVRLFDFSLKIDQRYLLVMPTRSRGNAALRHFTQWLQQEIEAASAPQQGGA</sequence>
<dbReference type="STRING" id="349521.HCH_06129"/>
<dbReference type="Proteomes" id="UP000000238">
    <property type="component" value="Chromosome"/>
</dbReference>
<protein>
    <submittedName>
        <fullName evidence="6">Transcriptional regulator</fullName>
    </submittedName>
</protein>
<organism evidence="6 7">
    <name type="scientific">Hahella chejuensis (strain KCTC 2396)</name>
    <dbReference type="NCBI Taxonomy" id="349521"/>
    <lineage>
        <taxon>Bacteria</taxon>
        <taxon>Pseudomonadati</taxon>
        <taxon>Pseudomonadota</taxon>
        <taxon>Gammaproteobacteria</taxon>
        <taxon>Oceanospirillales</taxon>
        <taxon>Hahellaceae</taxon>
        <taxon>Hahella</taxon>
    </lineage>
</organism>
<dbReference type="Gene3D" id="3.40.190.10">
    <property type="entry name" value="Periplasmic binding protein-like II"/>
    <property type="match status" value="2"/>
</dbReference>
<dbReference type="eggNOG" id="COG0583">
    <property type="taxonomic scope" value="Bacteria"/>
</dbReference>
<dbReference type="PROSITE" id="PS50931">
    <property type="entry name" value="HTH_LYSR"/>
    <property type="match status" value="1"/>
</dbReference>
<reference evidence="6 7" key="1">
    <citation type="journal article" date="2005" name="Nucleic Acids Res.">
        <title>Genomic blueprint of Hahella chejuensis, a marine microbe producing an algicidal agent.</title>
        <authorList>
            <person name="Jeong H."/>
            <person name="Yim J.H."/>
            <person name="Lee C."/>
            <person name="Choi S.-H."/>
            <person name="Park Y.K."/>
            <person name="Yoon S.H."/>
            <person name="Hur C.-G."/>
            <person name="Kang H.-Y."/>
            <person name="Kim D."/>
            <person name="Lee H.H."/>
            <person name="Park K.H."/>
            <person name="Park S.-H."/>
            <person name="Park H.-S."/>
            <person name="Lee H.K."/>
            <person name="Oh T.K."/>
            <person name="Kim J.F."/>
        </authorList>
    </citation>
    <scope>NUCLEOTIDE SEQUENCE [LARGE SCALE GENOMIC DNA]</scope>
    <source>
        <strain evidence="6 7">KCTC 2396</strain>
    </source>
</reference>
<keyword evidence="2" id="KW-0805">Transcription regulation</keyword>
<dbReference type="InterPro" id="IPR036388">
    <property type="entry name" value="WH-like_DNA-bd_sf"/>
</dbReference>